<evidence type="ECO:0000313" key="2">
    <source>
        <dbReference type="EMBL" id="VVG70442.1"/>
    </source>
</evidence>
<dbReference type="Proteomes" id="UP000364291">
    <property type="component" value="Unassembled WGS sequence"/>
</dbReference>
<dbReference type="AlphaFoldDB" id="A0A5E5P1K7"/>
<protein>
    <submittedName>
        <fullName evidence="2">Uncharacterized protein</fullName>
    </submittedName>
</protein>
<feature type="region of interest" description="Disordered" evidence="1">
    <location>
        <begin position="1"/>
        <end position="23"/>
    </location>
</feature>
<name>A0A5E5P1K7_9BURK</name>
<proteinExistence type="predicted"/>
<evidence type="ECO:0000313" key="3">
    <source>
        <dbReference type="Proteomes" id="UP000364291"/>
    </source>
</evidence>
<feature type="compositionally biased region" description="Polar residues" evidence="1">
    <location>
        <begin position="11"/>
        <end position="23"/>
    </location>
</feature>
<dbReference type="RefSeq" id="WP_071069036.1">
    <property type="nucleotide sequence ID" value="NZ_CABPSX010000002.1"/>
</dbReference>
<dbReference type="EMBL" id="CABPSX010000002">
    <property type="protein sequence ID" value="VVG70442.1"/>
    <property type="molecule type" value="Genomic_DNA"/>
</dbReference>
<gene>
    <name evidence="2" type="ORF">PAP18089_01402</name>
</gene>
<reference evidence="2 3" key="1">
    <citation type="submission" date="2019-08" db="EMBL/GenBank/DDBJ databases">
        <authorList>
            <person name="Peeters C."/>
        </authorList>
    </citation>
    <scope>NUCLEOTIDE SEQUENCE [LARGE SCALE GENOMIC DNA]</scope>
    <source>
        <strain evidence="2 3">LMG 18089</strain>
    </source>
</reference>
<accession>A0A5E5P1K7</accession>
<sequence length="161" mass="17757">MPRTRTVRSLAENSQTDRSATRNGKTLGIYVSTAEAARVEEARQAAGFDSTNRMLRDLLFGFLDGRDQLEELRAELLDSVTRTIEGAVPLMTDAVSSKTDDNVRAALSDTGKSERETRARLQLEMKNLSNTVQAEVEKIDLKFKVINDTLVAIQKALAAKA</sequence>
<organism evidence="2 3">
    <name type="scientific">Pandoraea apista</name>
    <dbReference type="NCBI Taxonomy" id="93218"/>
    <lineage>
        <taxon>Bacteria</taxon>
        <taxon>Pseudomonadati</taxon>
        <taxon>Pseudomonadota</taxon>
        <taxon>Betaproteobacteria</taxon>
        <taxon>Burkholderiales</taxon>
        <taxon>Burkholderiaceae</taxon>
        <taxon>Pandoraea</taxon>
    </lineage>
</organism>
<evidence type="ECO:0000256" key="1">
    <source>
        <dbReference type="SAM" id="MobiDB-lite"/>
    </source>
</evidence>
<dbReference type="OrthoDB" id="9134528at2"/>